<dbReference type="PROSITE" id="PS51257">
    <property type="entry name" value="PROKAR_LIPOPROTEIN"/>
    <property type="match status" value="1"/>
</dbReference>
<protein>
    <submittedName>
        <fullName evidence="1">Two component regulator propeller</fullName>
    </submittedName>
</protein>
<reference evidence="1 2" key="1">
    <citation type="submission" date="2019-02" db="EMBL/GenBank/DDBJ databases">
        <title>Deep-cultivation of Planctomycetes and their phenomic and genomic characterization uncovers novel biology.</title>
        <authorList>
            <person name="Wiegand S."/>
            <person name="Jogler M."/>
            <person name="Boedeker C."/>
            <person name="Pinto D."/>
            <person name="Vollmers J."/>
            <person name="Rivas-Marin E."/>
            <person name="Kohn T."/>
            <person name="Peeters S.H."/>
            <person name="Heuer A."/>
            <person name="Rast P."/>
            <person name="Oberbeckmann S."/>
            <person name="Bunk B."/>
            <person name="Jeske O."/>
            <person name="Meyerdierks A."/>
            <person name="Storesund J.E."/>
            <person name="Kallscheuer N."/>
            <person name="Luecker S."/>
            <person name="Lage O.M."/>
            <person name="Pohl T."/>
            <person name="Merkel B.J."/>
            <person name="Hornburger P."/>
            <person name="Mueller R.-W."/>
            <person name="Bruemmer F."/>
            <person name="Labrenz M."/>
            <person name="Spormann A.M."/>
            <person name="Op den Camp H."/>
            <person name="Overmann J."/>
            <person name="Amann R."/>
            <person name="Jetten M.S.M."/>
            <person name="Mascher T."/>
            <person name="Medema M.H."/>
            <person name="Devos D.P."/>
            <person name="Kaster A.-K."/>
            <person name="Ovreas L."/>
            <person name="Rohde M."/>
            <person name="Galperin M.Y."/>
            <person name="Jogler C."/>
        </authorList>
    </citation>
    <scope>NUCLEOTIDE SEQUENCE [LARGE SCALE GENOMIC DNA]</scope>
    <source>
        <strain evidence="1 2">Poly30</strain>
    </source>
</reference>
<gene>
    <name evidence="1" type="ORF">Poly30_06160</name>
</gene>
<dbReference type="Gene3D" id="2.130.10.10">
    <property type="entry name" value="YVTN repeat-like/Quinoprotein amine dehydrogenase"/>
    <property type="match status" value="3"/>
</dbReference>
<dbReference type="AlphaFoldDB" id="A0A518EM37"/>
<dbReference type="EMBL" id="CP036434">
    <property type="protein sequence ID" value="QDV05121.1"/>
    <property type="molecule type" value="Genomic_DNA"/>
</dbReference>
<proteinExistence type="predicted"/>
<dbReference type="InterPro" id="IPR011110">
    <property type="entry name" value="Reg_prop"/>
</dbReference>
<dbReference type="Pfam" id="PF07494">
    <property type="entry name" value="Reg_prop"/>
    <property type="match status" value="3"/>
</dbReference>
<dbReference type="SUPFAM" id="SSF63829">
    <property type="entry name" value="Calcium-dependent phosphotriesterase"/>
    <property type="match status" value="2"/>
</dbReference>
<name>A0A518EM37_9BACT</name>
<dbReference type="Proteomes" id="UP000320390">
    <property type="component" value="Chromosome"/>
</dbReference>
<evidence type="ECO:0000313" key="1">
    <source>
        <dbReference type="EMBL" id="QDV05121.1"/>
    </source>
</evidence>
<dbReference type="OrthoDB" id="799853at2"/>
<dbReference type="RefSeq" id="WP_145194544.1">
    <property type="nucleotide sequence ID" value="NZ_CP036434.1"/>
</dbReference>
<accession>A0A518EM37</accession>
<dbReference type="InterPro" id="IPR015943">
    <property type="entry name" value="WD40/YVTN_repeat-like_dom_sf"/>
</dbReference>
<evidence type="ECO:0000313" key="2">
    <source>
        <dbReference type="Proteomes" id="UP000320390"/>
    </source>
</evidence>
<keyword evidence="2" id="KW-1185">Reference proteome</keyword>
<sequence>MTRSTLLCPPIRQLAAFACLFVGCSGVRPDTGPETSAVAPRLTPKVYSRSDCVRSGLLHSDGSLWFPTNHEGVFRYAEGEFTQFTESDGLPGSYVSTVVEDQAGHLWFGMERGLCHYDGTRFTPVSIPWDGNEDLWGEGLNAHLVLCLHCDTRGQIWLGTWGNGVHRFDPSQPVGPGEYAFVSYLQERGAIYPDGDHRNAIQSISEDRDQNVWLTSMSHGGVSRFDGREFTHYQKESGLSDDMVFSSLFDRDGTLWLGMLGNLPGGLNRFDGDSFMHYGEEDGLSSDNIICLFEDRQGVLWLGSDRGELCLLNRDSEGEVTIAPFQFEGRTFEHIHFVVEDAAGGVWFGGRFGQLFRYDGATLVDHSSKR</sequence>
<organism evidence="1 2">
    <name type="scientific">Saltatorellus ferox</name>
    <dbReference type="NCBI Taxonomy" id="2528018"/>
    <lineage>
        <taxon>Bacteria</taxon>
        <taxon>Pseudomonadati</taxon>
        <taxon>Planctomycetota</taxon>
        <taxon>Planctomycetia</taxon>
        <taxon>Planctomycetia incertae sedis</taxon>
        <taxon>Saltatorellus</taxon>
    </lineage>
</organism>